<evidence type="ECO:0000313" key="1">
    <source>
        <dbReference type="EMBL" id="KRX08207.1"/>
    </source>
</evidence>
<sequence>MIKFSASQQLDNDFQIILDNEWNLLIENNQLITQLGGENRVNQLAEDILDNEFFFLKLMVKEVLEKQEIYSNEVVFKVVEQFENLRYRYFKILYGIEDVNLQELSKRWAQSLQMRTELYKYCCRSNIQLR</sequence>
<reference evidence="1 2" key="1">
    <citation type="journal article" date="2015" name="Sci. Rep.">
        <title>Genome of the facultative scuticociliatosis pathogen Pseudocohnilembus persalinus provides insight into its virulence through horizontal gene transfer.</title>
        <authorList>
            <person name="Xiong J."/>
            <person name="Wang G."/>
            <person name="Cheng J."/>
            <person name="Tian M."/>
            <person name="Pan X."/>
            <person name="Warren A."/>
            <person name="Jiang C."/>
            <person name="Yuan D."/>
            <person name="Miao W."/>
        </authorList>
    </citation>
    <scope>NUCLEOTIDE SEQUENCE [LARGE SCALE GENOMIC DNA]</scope>
    <source>
        <strain evidence="1">36N120E</strain>
    </source>
</reference>
<protein>
    <submittedName>
        <fullName evidence="1">Uncharacterized protein</fullName>
    </submittedName>
</protein>
<dbReference type="AlphaFoldDB" id="A0A0V0R0Y0"/>
<dbReference type="EMBL" id="LDAU01000069">
    <property type="protein sequence ID" value="KRX08207.1"/>
    <property type="molecule type" value="Genomic_DNA"/>
</dbReference>
<organism evidence="1 2">
    <name type="scientific">Pseudocohnilembus persalinus</name>
    <name type="common">Ciliate</name>
    <dbReference type="NCBI Taxonomy" id="266149"/>
    <lineage>
        <taxon>Eukaryota</taxon>
        <taxon>Sar</taxon>
        <taxon>Alveolata</taxon>
        <taxon>Ciliophora</taxon>
        <taxon>Intramacronucleata</taxon>
        <taxon>Oligohymenophorea</taxon>
        <taxon>Scuticociliatia</taxon>
        <taxon>Philasterida</taxon>
        <taxon>Pseudocohnilembidae</taxon>
        <taxon>Pseudocohnilembus</taxon>
    </lineage>
</organism>
<evidence type="ECO:0000313" key="2">
    <source>
        <dbReference type="Proteomes" id="UP000054937"/>
    </source>
</evidence>
<keyword evidence="2" id="KW-1185">Reference proteome</keyword>
<dbReference type="Proteomes" id="UP000054937">
    <property type="component" value="Unassembled WGS sequence"/>
</dbReference>
<dbReference type="InParanoid" id="A0A0V0R0Y0"/>
<accession>A0A0V0R0Y0</accession>
<name>A0A0V0R0Y0_PSEPJ</name>
<comment type="caution">
    <text evidence="1">The sequence shown here is derived from an EMBL/GenBank/DDBJ whole genome shotgun (WGS) entry which is preliminary data.</text>
</comment>
<proteinExistence type="predicted"/>
<gene>
    <name evidence="1" type="ORF">PPERSA_11684</name>
</gene>